<gene>
    <name evidence="1" type="ORF">SAMN00768000_2459</name>
</gene>
<name>A0A1W1WHL5_SULTA</name>
<evidence type="ECO:0000313" key="1">
    <source>
        <dbReference type="EMBL" id="SMC05801.1"/>
    </source>
</evidence>
<protein>
    <submittedName>
        <fullName evidence="1">CRISPR-associated protein Csd1</fullName>
    </submittedName>
</protein>
<dbReference type="Pfam" id="PF09709">
    <property type="entry name" value="Cas_Csd1"/>
    <property type="match status" value="1"/>
</dbReference>
<dbReference type="EMBL" id="FWWY01000001">
    <property type="protein sequence ID" value="SMC05801.1"/>
    <property type="molecule type" value="Genomic_DNA"/>
</dbReference>
<evidence type="ECO:0000313" key="2">
    <source>
        <dbReference type="Proteomes" id="UP000192660"/>
    </source>
</evidence>
<dbReference type="OrthoDB" id="9778918at2"/>
<accession>A0A1W1WHL5</accession>
<dbReference type="Proteomes" id="UP000192660">
    <property type="component" value="Unassembled WGS sequence"/>
</dbReference>
<dbReference type="RefSeq" id="WP_020373622.1">
    <property type="nucleotide sequence ID" value="NZ_FWWY01000001.1"/>
</dbReference>
<keyword evidence="2" id="KW-1185">Reference proteome</keyword>
<organism evidence="1 2">
    <name type="scientific">Sulfobacillus thermosulfidooxidans (strain DSM 9293 / VKM B-1269 / AT-1)</name>
    <dbReference type="NCBI Taxonomy" id="929705"/>
    <lineage>
        <taxon>Bacteria</taxon>
        <taxon>Bacillati</taxon>
        <taxon>Bacillota</taxon>
        <taxon>Clostridia</taxon>
        <taxon>Eubacteriales</taxon>
        <taxon>Clostridiales Family XVII. Incertae Sedis</taxon>
        <taxon>Sulfobacillus</taxon>
    </lineage>
</organism>
<dbReference type="NCBIfam" id="TIGR01863">
    <property type="entry name" value="cas_Csd1"/>
    <property type="match status" value="1"/>
</dbReference>
<proteinExistence type="predicted"/>
<reference evidence="2" key="1">
    <citation type="submission" date="2017-04" db="EMBL/GenBank/DDBJ databases">
        <authorList>
            <person name="Varghese N."/>
            <person name="Submissions S."/>
        </authorList>
    </citation>
    <scope>NUCLEOTIDE SEQUENCE [LARGE SCALE GENOMIC DNA]</scope>
    <source>
        <strain evidence="2">DSM 9293</strain>
    </source>
</reference>
<dbReference type="AlphaFoldDB" id="A0A1W1WHL5"/>
<sequence length="563" mass="63374">MIRELVDYARTHNLITQPGYTQKAVHWAIDIAPDGRYLGVTALGDPSGRNHRGVTFSEAPHLEQPELIAGGQPRCHFLIETVAVVTNWPDEKGKNAAKHRAFLQLLAKAKPEVPELAEWERCLQDPWILEKIRADLKHQRAKGTDRITVRMAGKFLVERRDWHPWWDAYRRSLQSPGEESIGTCLVTGEQGPIAQTHPKIMGLAAVGGNSAGSALVSFDKDAFSSYGLVQGNNAAIGRHVAVAYQNALNALIQRGLTLSGIRVVYWYREPVSADQDLLAFLGQPRNEDRERQALFEAERGLRQVLTGGEPVAMTNRFYMLLLSGVAGRVMVRSWYEGSYENLQQNIVQWFSDLETVRPDGGLPRLPPFSALLRQLTVRKDEEVPAPDVRGLWEAAVFNRPIPLAIAHRGLNRIRHDIVLGNVPHPDVIAVMKSYLNRNRGGNRIMNRALDPNRPEVSYHLGRLLAIMDQLYAADDRDARGLLASRYFRAASTTPLVVFGRLLSLAEYYLARLESNQLKQWFRNHLMEVTNRITAIPRSLSFEDQAIFALGYYHQLAQLRGGKN</sequence>
<dbReference type="InterPro" id="IPR010144">
    <property type="entry name" value="CRISPR-assoc_prot_Csd1-typ"/>
</dbReference>